<dbReference type="Gene3D" id="2.170.270.10">
    <property type="entry name" value="SET domain"/>
    <property type="match status" value="1"/>
</dbReference>
<evidence type="ECO:0000256" key="4">
    <source>
        <dbReference type="ARBA" id="ARBA00022603"/>
    </source>
</evidence>
<dbReference type="GeneID" id="9468893"/>
<name>D0MTI0_PHYIT</name>
<gene>
    <name evidence="10" type="ORF">PITG_01547</name>
</gene>
<keyword evidence="3" id="KW-0158">Chromosome</keyword>
<evidence type="ECO:0000256" key="1">
    <source>
        <dbReference type="ARBA" id="ARBA00004123"/>
    </source>
</evidence>
<dbReference type="SUPFAM" id="SSF82199">
    <property type="entry name" value="SET domain"/>
    <property type="match status" value="1"/>
</dbReference>
<dbReference type="EMBL" id="DS028119">
    <property type="protein sequence ID" value="EEY61276.1"/>
    <property type="molecule type" value="Genomic_DNA"/>
</dbReference>
<keyword evidence="6" id="KW-0949">S-adenosyl-L-methionine</keyword>
<dbReference type="GO" id="GO:0005634">
    <property type="term" value="C:nucleus"/>
    <property type="evidence" value="ECO:0007669"/>
    <property type="project" value="UniProtKB-SubCell"/>
</dbReference>
<dbReference type="VEuPathDB" id="FungiDB:PITG_01547"/>
<evidence type="ECO:0000259" key="9">
    <source>
        <dbReference type="PROSITE" id="PS50868"/>
    </source>
</evidence>
<dbReference type="InterPro" id="IPR004827">
    <property type="entry name" value="bZIP"/>
</dbReference>
<dbReference type="HOGENOM" id="CLU_744888_0_0_1"/>
<keyword evidence="5" id="KW-0808">Transferase</keyword>
<evidence type="ECO:0000256" key="6">
    <source>
        <dbReference type="ARBA" id="ARBA00022691"/>
    </source>
</evidence>
<dbReference type="GO" id="GO:0032259">
    <property type="term" value="P:methylation"/>
    <property type="evidence" value="ECO:0007669"/>
    <property type="project" value="UniProtKB-KW"/>
</dbReference>
<dbReference type="STRING" id="403677.D0MTI0"/>
<dbReference type="eggNOG" id="KOG4442">
    <property type="taxonomic scope" value="Eukaryota"/>
</dbReference>
<evidence type="ECO:0000256" key="3">
    <source>
        <dbReference type="ARBA" id="ARBA00022454"/>
    </source>
</evidence>
<keyword evidence="11" id="KW-1185">Reference proteome</keyword>
<keyword evidence="7" id="KW-0539">Nucleus</keyword>
<dbReference type="GO" id="GO:0005694">
    <property type="term" value="C:chromosome"/>
    <property type="evidence" value="ECO:0007669"/>
    <property type="project" value="UniProtKB-SubCell"/>
</dbReference>
<evidence type="ECO:0000313" key="10">
    <source>
        <dbReference type="EMBL" id="EEY61276.1"/>
    </source>
</evidence>
<dbReference type="InterPro" id="IPR046341">
    <property type="entry name" value="SET_dom_sf"/>
</dbReference>
<reference evidence="11" key="1">
    <citation type="journal article" date="2009" name="Nature">
        <title>Genome sequence and analysis of the Irish potato famine pathogen Phytophthora infestans.</title>
        <authorList>
            <consortium name="The Broad Institute Genome Sequencing Platform"/>
            <person name="Haas B.J."/>
            <person name="Kamoun S."/>
            <person name="Zody M.C."/>
            <person name="Jiang R.H."/>
            <person name="Handsaker R.E."/>
            <person name="Cano L.M."/>
            <person name="Grabherr M."/>
            <person name="Kodira C.D."/>
            <person name="Raffaele S."/>
            <person name="Torto-Alalibo T."/>
            <person name="Bozkurt T.O."/>
            <person name="Ah-Fong A.M."/>
            <person name="Alvarado L."/>
            <person name="Anderson V.L."/>
            <person name="Armstrong M.R."/>
            <person name="Avrova A."/>
            <person name="Baxter L."/>
            <person name="Beynon J."/>
            <person name="Boevink P.C."/>
            <person name="Bollmann S.R."/>
            <person name="Bos J.I."/>
            <person name="Bulone V."/>
            <person name="Cai G."/>
            <person name="Cakir C."/>
            <person name="Carrington J.C."/>
            <person name="Chawner M."/>
            <person name="Conti L."/>
            <person name="Costanzo S."/>
            <person name="Ewan R."/>
            <person name="Fahlgren N."/>
            <person name="Fischbach M.A."/>
            <person name="Fugelstad J."/>
            <person name="Gilroy E.M."/>
            <person name="Gnerre S."/>
            <person name="Green P.J."/>
            <person name="Grenville-Briggs L.J."/>
            <person name="Griffith J."/>
            <person name="Grunwald N.J."/>
            <person name="Horn K."/>
            <person name="Horner N.R."/>
            <person name="Hu C.H."/>
            <person name="Huitema E."/>
            <person name="Jeong D.H."/>
            <person name="Jones A.M."/>
            <person name="Jones J.D."/>
            <person name="Jones R.W."/>
            <person name="Karlsson E.K."/>
            <person name="Kunjeti S.G."/>
            <person name="Lamour K."/>
            <person name="Liu Z."/>
            <person name="Ma L."/>
            <person name="Maclean D."/>
            <person name="Chibucos M.C."/>
            <person name="McDonald H."/>
            <person name="McWalters J."/>
            <person name="Meijer H.J."/>
            <person name="Morgan W."/>
            <person name="Morris P.F."/>
            <person name="Munro C.A."/>
            <person name="O'Neill K."/>
            <person name="Ospina-Giraldo M."/>
            <person name="Pinzon A."/>
            <person name="Pritchard L."/>
            <person name="Ramsahoye B."/>
            <person name="Ren Q."/>
            <person name="Restrepo S."/>
            <person name="Roy S."/>
            <person name="Sadanandom A."/>
            <person name="Savidor A."/>
            <person name="Schornack S."/>
            <person name="Schwartz D.C."/>
            <person name="Schumann U.D."/>
            <person name="Schwessinger B."/>
            <person name="Seyer L."/>
            <person name="Sharpe T."/>
            <person name="Silvar C."/>
            <person name="Song J."/>
            <person name="Studholme D.J."/>
            <person name="Sykes S."/>
            <person name="Thines M."/>
            <person name="van de Vondervoort P.J."/>
            <person name="Phuntumart V."/>
            <person name="Wawra S."/>
            <person name="Weide R."/>
            <person name="Win J."/>
            <person name="Young C."/>
            <person name="Zhou S."/>
            <person name="Fry W."/>
            <person name="Meyers B.C."/>
            <person name="van West P."/>
            <person name="Ristaino J."/>
            <person name="Govers F."/>
            <person name="Birch P.R."/>
            <person name="Whisson S.C."/>
            <person name="Judelson H.S."/>
            <person name="Nusbaum C."/>
        </authorList>
    </citation>
    <scope>NUCLEOTIDE SEQUENCE [LARGE SCALE GENOMIC DNA]</scope>
    <source>
        <strain evidence="11">T30-4</strain>
    </source>
</reference>
<comment type="subcellular location">
    <subcellularLocation>
        <location evidence="2">Chromosome</location>
    </subcellularLocation>
    <subcellularLocation>
        <location evidence="1">Nucleus</location>
    </subcellularLocation>
</comment>
<sequence length="372" mass="41168">MEGAFKLVRVVAANVAVGGKWIVCSKMRYECALECCPCGKRCSNRQLQVGSAHGSGVIDCGRKGLGVITLEDVKTGQFVEEYVGEVLSNSKAMMRCQDYQKMKHVYMLQNSIECLCGSRNCRANGMSDLSNYIAPNGMSDLSNYSAEQKTADRRRRNTAAARRYRARLTPEDRERHRQQELVRRRKRRQLSTAPSTSMPAPRRTSKSATAVVNEDDAHSTVAWGASDFPQLLPVSSVTQGSVLEQLRGALGASGLDETVCTVCDTWAVRTHCRIVSVLECVQMNGIRRLLSSRDENLASPLASEYDCSDILPELEGILLSKRGVDRVGRSLHVCNQCDDSLRKREIPKFAIKNGFCIGSLPTNRQQTTLPNV</sequence>
<evidence type="ECO:0000313" key="11">
    <source>
        <dbReference type="Proteomes" id="UP000006643"/>
    </source>
</evidence>
<dbReference type="PROSITE" id="PS00036">
    <property type="entry name" value="BZIP_BASIC"/>
    <property type="match status" value="1"/>
</dbReference>
<dbReference type="GO" id="GO:0003700">
    <property type="term" value="F:DNA-binding transcription factor activity"/>
    <property type="evidence" value="ECO:0007669"/>
    <property type="project" value="InterPro"/>
</dbReference>
<protein>
    <recommendedName>
        <fullName evidence="9">Post-SET domain-containing protein</fullName>
    </recommendedName>
</protein>
<keyword evidence="4" id="KW-0489">Methyltransferase</keyword>
<feature type="compositionally biased region" description="Basic and acidic residues" evidence="8">
    <location>
        <begin position="168"/>
        <end position="182"/>
    </location>
</feature>
<dbReference type="GO" id="GO:0008168">
    <property type="term" value="F:methyltransferase activity"/>
    <property type="evidence" value="ECO:0007669"/>
    <property type="project" value="UniProtKB-KW"/>
</dbReference>
<dbReference type="PANTHER" id="PTHR22884">
    <property type="entry name" value="SET DOMAIN PROTEINS"/>
    <property type="match status" value="1"/>
</dbReference>
<evidence type="ECO:0000256" key="8">
    <source>
        <dbReference type="SAM" id="MobiDB-lite"/>
    </source>
</evidence>
<feature type="region of interest" description="Disordered" evidence="8">
    <location>
        <begin position="144"/>
        <end position="209"/>
    </location>
</feature>
<organism evidence="10 11">
    <name type="scientific">Phytophthora infestans (strain T30-4)</name>
    <name type="common">Potato late blight agent</name>
    <dbReference type="NCBI Taxonomy" id="403677"/>
    <lineage>
        <taxon>Eukaryota</taxon>
        <taxon>Sar</taxon>
        <taxon>Stramenopiles</taxon>
        <taxon>Oomycota</taxon>
        <taxon>Peronosporomycetes</taxon>
        <taxon>Peronosporales</taxon>
        <taxon>Peronosporaceae</taxon>
        <taxon>Phytophthora</taxon>
    </lineage>
</organism>
<evidence type="ECO:0000256" key="5">
    <source>
        <dbReference type="ARBA" id="ARBA00022679"/>
    </source>
</evidence>
<dbReference type="PROSITE" id="PS50868">
    <property type="entry name" value="POST_SET"/>
    <property type="match status" value="1"/>
</dbReference>
<dbReference type="RefSeq" id="XP_002908193.1">
    <property type="nucleotide sequence ID" value="XM_002908147.1"/>
</dbReference>
<accession>D0MTI0</accession>
<feature type="compositionally biased region" description="Basic residues" evidence="8">
    <location>
        <begin position="152"/>
        <end position="166"/>
    </location>
</feature>
<dbReference type="InParanoid" id="D0MTI0"/>
<feature type="domain" description="Post-SET" evidence="9">
    <location>
        <begin position="110"/>
        <end position="122"/>
    </location>
</feature>
<dbReference type="KEGG" id="pif:PITG_01547"/>
<evidence type="ECO:0000256" key="2">
    <source>
        <dbReference type="ARBA" id="ARBA00004286"/>
    </source>
</evidence>
<dbReference type="InterPro" id="IPR050777">
    <property type="entry name" value="SET2_Histone-Lys_MeTrsfase"/>
</dbReference>
<dbReference type="OrthoDB" id="156855at2759"/>
<dbReference type="Proteomes" id="UP000006643">
    <property type="component" value="Unassembled WGS sequence"/>
</dbReference>
<dbReference type="InterPro" id="IPR003616">
    <property type="entry name" value="Post-SET_dom"/>
</dbReference>
<proteinExistence type="predicted"/>
<evidence type="ECO:0000256" key="7">
    <source>
        <dbReference type="ARBA" id="ARBA00023242"/>
    </source>
</evidence>
<dbReference type="AlphaFoldDB" id="D0MTI0"/>